<proteinExistence type="predicted"/>
<evidence type="ECO:0000313" key="3">
    <source>
        <dbReference type="Proteomes" id="UP000184300"/>
    </source>
</evidence>
<dbReference type="RefSeq" id="XP_022397490.1">
    <property type="nucleotide sequence ID" value="XM_022550222.1"/>
</dbReference>
<dbReference type="EMBL" id="KV878909">
    <property type="protein sequence ID" value="OJJ80792.1"/>
    <property type="molecule type" value="Genomic_DNA"/>
</dbReference>
<evidence type="ECO:0008006" key="4">
    <source>
        <dbReference type="Google" id="ProtNLM"/>
    </source>
</evidence>
<gene>
    <name evidence="2" type="ORF">ASPGLDRAFT_835999</name>
</gene>
<feature type="chain" id="PRO_5012160028" description="Fungal N-terminal domain-containing protein" evidence="1">
    <location>
        <begin position="21"/>
        <end position="156"/>
    </location>
</feature>
<feature type="signal peptide" evidence="1">
    <location>
        <begin position="1"/>
        <end position="20"/>
    </location>
</feature>
<dbReference type="Proteomes" id="UP000184300">
    <property type="component" value="Unassembled WGS sequence"/>
</dbReference>
<sequence length="156" mass="17579">MIVHICSIIIILTAQIKTIGDEVLELVSVISNKISSWEEHIELIRHVQMAEMASLRMFQKWKILDHIPGEAGWDEQAVVDCAGDLDDFEVVMGRLCPRECRWRKACLAAVECVEVREGNSTFCEVLNASIQGQESLFVIAIYKKSTSGDRGIPKFE</sequence>
<reference evidence="3" key="1">
    <citation type="journal article" date="2017" name="Genome Biol.">
        <title>Comparative genomics reveals high biological diversity and specific adaptations in the industrially and medically important fungal genus Aspergillus.</title>
        <authorList>
            <person name="de Vries R.P."/>
            <person name="Riley R."/>
            <person name="Wiebenga A."/>
            <person name="Aguilar-Osorio G."/>
            <person name="Amillis S."/>
            <person name="Uchima C.A."/>
            <person name="Anderluh G."/>
            <person name="Asadollahi M."/>
            <person name="Askin M."/>
            <person name="Barry K."/>
            <person name="Battaglia E."/>
            <person name="Bayram O."/>
            <person name="Benocci T."/>
            <person name="Braus-Stromeyer S.A."/>
            <person name="Caldana C."/>
            <person name="Canovas D."/>
            <person name="Cerqueira G.C."/>
            <person name="Chen F."/>
            <person name="Chen W."/>
            <person name="Choi C."/>
            <person name="Clum A."/>
            <person name="Dos Santos R.A."/>
            <person name="Damasio A.R."/>
            <person name="Diallinas G."/>
            <person name="Emri T."/>
            <person name="Fekete E."/>
            <person name="Flipphi M."/>
            <person name="Freyberg S."/>
            <person name="Gallo A."/>
            <person name="Gournas C."/>
            <person name="Habgood R."/>
            <person name="Hainaut M."/>
            <person name="Harispe M.L."/>
            <person name="Henrissat B."/>
            <person name="Hilden K.S."/>
            <person name="Hope R."/>
            <person name="Hossain A."/>
            <person name="Karabika E."/>
            <person name="Karaffa L."/>
            <person name="Karanyi Z."/>
            <person name="Krasevec N."/>
            <person name="Kuo A."/>
            <person name="Kusch H."/>
            <person name="LaButti K."/>
            <person name="Lagendijk E.L."/>
            <person name="Lapidus A."/>
            <person name="Levasseur A."/>
            <person name="Lindquist E."/>
            <person name="Lipzen A."/>
            <person name="Logrieco A.F."/>
            <person name="MacCabe A."/>
            <person name="Maekelae M.R."/>
            <person name="Malavazi I."/>
            <person name="Melin P."/>
            <person name="Meyer V."/>
            <person name="Mielnichuk N."/>
            <person name="Miskei M."/>
            <person name="Molnar A.P."/>
            <person name="Mule G."/>
            <person name="Ngan C.Y."/>
            <person name="Orejas M."/>
            <person name="Orosz E."/>
            <person name="Ouedraogo J.P."/>
            <person name="Overkamp K.M."/>
            <person name="Park H.-S."/>
            <person name="Perrone G."/>
            <person name="Piumi F."/>
            <person name="Punt P.J."/>
            <person name="Ram A.F."/>
            <person name="Ramon A."/>
            <person name="Rauscher S."/>
            <person name="Record E."/>
            <person name="Riano-Pachon D.M."/>
            <person name="Robert V."/>
            <person name="Roehrig J."/>
            <person name="Ruller R."/>
            <person name="Salamov A."/>
            <person name="Salih N.S."/>
            <person name="Samson R.A."/>
            <person name="Sandor E."/>
            <person name="Sanguinetti M."/>
            <person name="Schuetze T."/>
            <person name="Sepcic K."/>
            <person name="Shelest E."/>
            <person name="Sherlock G."/>
            <person name="Sophianopoulou V."/>
            <person name="Squina F.M."/>
            <person name="Sun H."/>
            <person name="Susca A."/>
            <person name="Todd R.B."/>
            <person name="Tsang A."/>
            <person name="Unkles S.E."/>
            <person name="van de Wiele N."/>
            <person name="van Rossen-Uffink D."/>
            <person name="Oliveira J.V."/>
            <person name="Vesth T.C."/>
            <person name="Visser J."/>
            <person name="Yu J.-H."/>
            <person name="Zhou M."/>
            <person name="Andersen M.R."/>
            <person name="Archer D.B."/>
            <person name="Baker S.E."/>
            <person name="Benoit I."/>
            <person name="Brakhage A.A."/>
            <person name="Braus G.H."/>
            <person name="Fischer R."/>
            <person name="Frisvad J.C."/>
            <person name="Goldman G.H."/>
            <person name="Houbraken J."/>
            <person name="Oakley B."/>
            <person name="Pocsi I."/>
            <person name="Scazzocchio C."/>
            <person name="Seiboth B."/>
            <person name="vanKuyk P.A."/>
            <person name="Wortman J."/>
            <person name="Dyer P.S."/>
            <person name="Grigoriev I.V."/>
        </authorList>
    </citation>
    <scope>NUCLEOTIDE SEQUENCE [LARGE SCALE GENOMIC DNA]</scope>
    <source>
        <strain evidence="3">CBS 516.65</strain>
    </source>
</reference>
<dbReference type="AlphaFoldDB" id="A0A1L9VAE8"/>
<organism evidence="2 3">
    <name type="scientific">Aspergillus glaucus CBS 516.65</name>
    <dbReference type="NCBI Taxonomy" id="1160497"/>
    <lineage>
        <taxon>Eukaryota</taxon>
        <taxon>Fungi</taxon>
        <taxon>Dikarya</taxon>
        <taxon>Ascomycota</taxon>
        <taxon>Pezizomycotina</taxon>
        <taxon>Eurotiomycetes</taxon>
        <taxon>Eurotiomycetidae</taxon>
        <taxon>Eurotiales</taxon>
        <taxon>Aspergillaceae</taxon>
        <taxon>Aspergillus</taxon>
        <taxon>Aspergillus subgen. Aspergillus</taxon>
    </lineage>
</organism>
<evidence type="ECO:0000256" key="1">
    <source>
        <dbReference type="SAM" id="SignalP"/>
    </source>
</evidence>
<evidence type="ECO:0000313" key="2">
    <source>
        <dbReference type="EMBL" id="OJJ80792.1"/>
    </source>
</evidence>
<keyword evidence="3" id="KW-1185">Reference proteome</keyword>
<accession>A0A1L9VAE8</accession>
<protein>
    <recommendedName>
        <fullName evidence="4">Fungal N-terminal domain-containing protein</fullName>
    </recommendedName>
</protein>
<dbReference type="GeneID" id="34466482"/>
<name>A0A1L9VAE8_ASPGL</name>
<keyword evidence="1" id="KW-0732">Signal</keyword>
<dbReference type="VEuPathDB" id="FungiDB:ASPGLDRAFT_835999"/>